<gene>
    <name evidence="1" type="ORF">BU23DRAFT_563287</name>
</gene>
<evidence type="ECO:0000313" key="1">
    <source>
        <dbReference type="EMBL" id="KAF1979930.1"/>
    </source>
</evidence>
<evidence type="ECO:0000313" key="2">
    <source>
        <dbReference type="Proteomes" id="UP000800036"/>
    </source>
</evidence>
<organism evidence="1 2">
    <name type="scientific">Bimuria novae-zelandiae CBS 107.79</name>
    <dbReference type="NCBI Taxonomy" id="1447943"/>
    <lineage>
        <taxon>Eukaryota</taxon>
        <taxon>Fungi</taxon>
        <taxon>Dikarya</taxon>
        <taxon>Ascomycota</taxon>
        <taxon>Pezizomycotina</taxon>
        <taxon>Dothideomycetes</taxon>
        <taxon>Pleosporomycetidae</taxon>
        <taxon>Pleosporales</taxon>
        <taxon>Massarineae</taxon>
        <taxon>Didymosphaeriaceae</taxon>
        <taxon>Bimuria</taxon>
    </lineage>
</organism>
<keyword evidence="2" id="KW-1185">Reference proteome</keyword>
<reference evidence="1" key="1">
    <citation type="journal article" date="2020" name="Stud. Mycol.">
        <title>101 Dothideomycetes genomes: a test case for predicting lifestyles and emergence of pathogens.</title>
        <authorList>
            <person name="Haridas S."/>
            <person name="Albert R."/>
            <person name="Binder M."/>
            <person name="Bloem J."/>
            <person name="Labutti K."/>
            <person name="Salamov A."/>
            <person name="Andreopoulos B."/>
            <person name="Baker S."/>
            <person name="Barry K."/>
            <person name="Bills G."/>
            <person name="Bluhm B."/>
            <person name="Cannon C."/>
            <person name="Castanera R."/>
            <person name="Culley D."/>
            <person name="Daum C."/>
            <person name="Ezra D."/>
            <person name="Gonzalez J."/>
            <person name="Henrissat B."/>
            <person name="Kuo A."/>
            <person name="Liang C."/>
            <person name="Lipzen A."/>
            <person name="Lutzoni F."/>
            <person name="Magnuson J."/>
            <person name="Mondo S."/>
            <person name="Nolan M."/>
            <person name="Ohm R."/>
            <person name="Pangilinan J."/>
            <person name="Park H.-J."/>
            <person name="Ramirez L."/>
            <person name="Alfaro M."/>
            <person name="Sun H."/>
            <person name="Tritt A."/>
            <person name="Yoshinaga Y."/>
            <person name="Zwiers L.-H."/>
            <person name="Turgeon B."/>
            <person name="Goodwin S."/>
            <person name="Spatafora J."/>
            <person name="Crous P."/>
            <person name="Grigoriev I."/>
        </authorList>
    </citation>
    <scope>NUCLEOTIDE SEQUENCE</scope>
    <source>
        <strain evidence="1">CBS 107.79</strain>
    </source>
</reference>
<accession>A0A6A5VTL9</accession>
<dbReference type="OrthoDB" id="3764736at2759"/>
<protein>
    <submittedName>
        <fullName evidence="1">Uncharacterized protein</fullName>
    </submittedName>
</protein>
<dbReference type="EMBL" id="ML976657">
    <property type="protein sequence ID" value="KAF1979930.1"/>
    <property type="molecule type" value="Genomic_DNA"/>
</dbReference>
<proteinExistence type="predicted"/>
<sequence length="201" mass="23247">MTLDIPSRRAGPFPARAPNPCYRQAYYRKPSGEITEADYFRAIFKHLVKDGVHHGADWCIQNELEDVDPLGFSLNCWITYEDENKKPEDSKPYEDVFAAYRKGNMNEIQAALGRLSEGHARHMCKSLALLALQERNAEVLGRLLDDGIEIEEPFEDEVRRVQRKLHPQTYGLLVEYAAKELKRPWAATKRPRQEHPLDWGK</sequence>
<dbReference type="Proteomes" id="UP000800036">
    <property type="component" value="Unassembled WGS sequence"/>
</dbReference>
<name>A0A6A5VTL9_9PLEO</name>
<dbReference type="AlphaFoldDB" id="A0A6A5VTL9"/>